<evidence type="ECO:0000256" key="3">
    <source>
        <dbReference type="ARBA" id="ARBA00022670"/>
    </source>
</evidence>
<dbReference type="FunFam" id="3.90.70.10:FF:000131">
    <property type="entry name" value="Ubiquitin carboxyl-terminal hydrolase"/>
    <property type="match status" value="1"/>
</dbReference>
<evidence type="ECO:0000256" key="7">
    <source>
        <dbReference type="SAM" id="MobiDB-lite"/>
    </source>
</evidence>
<dbReference type="PROSITE" id="PS00973">
    <property type="entry name" value="USP_2"/>
    <property type="match status" value="1"/>
</dbReference>
<dbReference type="GO" id="GO:0004843">
    <property type="term" value="F:cysteine-type deubiquitinase activity"/>
    <property type="evidence" value="ECO:0007669"/>
    <property type="project" value="UniProtKB-UniRule"/>
</dbReference>
<organism evidence="9 10">
    <name type="scientific">Kluyveromyces dobzhanskii CBS 2104</name>
    <dbReference type="NCBI Taxonomy" id="1427455"/>
    <lineage>
        <taxon>Eukaryota</taxon>
        <taxon>Fungi</taxon>
        <taxon>Dikarya</taxon>
        <taxon>Ascomycota</taxon>
        <taxon>Saccharomycotina</taxon>
        <taxon>Saccharomycetes</taxon>
        <taxon>Saccharomycetales</taxon>
        <taxon>Saccharomycetaceae</taxon>
        <taxon>Kluyveromyces</taxon>
    </lineage>
</organism>
<proteinExistence type="inferred from homology"/>
<dbReference type="GO" id="GO:0005829">
    <property type="term" value="C:cytosol"/>
    <property type="evidence" value="ECO:0007669"/>
    <property type="project" value="TreeGrafter"/>
</dbReference>
<dbReference type="PANTHER" id="PTHR24006:SF733">
    <property type="entry name" value="RE52890P"/>
    <property type="match status" value="1"/>
</dbReference>
<feature type="compositionally biased region" description="Polar residues" evidence="7">
    <location>
        <begin position="53"/>
        <end position="72"/>
    </location>
</feature>
<reference evidence="9 10" key="1">
    <citation type="submission" date="2014-03" db="EMBL/GenBank/DDBJ databases">
        <title>The genome of Kluyveromyces dobzhanskii.</title>
        <authorList>
            <person name="Nystedt B."/>
            <person name="Astrom S."/>
        </authorList>
    </citation>
    <scope>NUCLEOTIDE SEQUENCE [LARGE SCALE GENOMIC DNA]</scope>
    <source>
        <strain evidence="9 10">CBS 2104</strain>
    </source>
</reference>
<dbReference type="GO" id="GO:0005634">
    <property type="term" value="C:nucleus"/>
    <property type="evidence" value="ECO:0007669"/>
    <property type="project" value="TreeGrafter"/>
</dbReference>
<dbReference type="InterPro" id="IPR001394">
    <property type="entry name" value="Peptidase_C19_UCH"/>
</dbReference>
<protein>
    <recommendedName>
        <fullName evidence="6">Ubiquitin carboxyl-terminal hydrolase</fullName>
        <ecNumber evidence="6">3.4.19.12</ecNumber>
    </recommendedName>
</protein>
<dbReference type="InterPro" id="IPR028889">
    <property type="entry name" value="USP"/>
</dbReference>
<dbReference type="Pfam" id="PF00443">
    <property type="entry name" value="UCH"/>
    <property type="match status" value="1"/>
</dbReference>
<dbReference type="PANTHER" id="PTHR24006">
    <property type="entry name" value="UBIQUITIN CARBOXYL-TERMINAL HYDROLASE"/>
    <property type="match status" value="1"/>
</dbReference>
<evidence type="ECO:0000259" key="8">
    <source>
        <dbReference type="PROSITE" id="PS50235"/>
    </source>
</evidence>
<keyword evidence="3 6" id="KW-0645">Protease</keyword>
<dbReference type="PROSITE" id="PS50235">
    <property type="entry name" value="USP_3"/>
    <property type="match status" value="1"/>
</dbReference>
<dbReference type="EMBL" id="CCBQ010000042">
    <property type="protein sequence ID" value="CDO95018.1"/>
    <property type="molecule type" value="Genomic_DNA"/>
</dbReference>
<feature type="region of interest" description="Disordered" evidence="7">
    <location>
        <begin position="672"/>
        <end position="699"/>
    </location>
</feature>
<dbReference type="Proteomes" id="UP000031516">
    <property type="component" value="Unassembled WGS sequence"/>
</dbReference>
<evidence type="ECO:0000256" key="1">
    <source>
        <dbReference type="ARBA" id="ARBA00000707"/>
    </source>
</evidence>
<dbReference type="GO" id="GO:0016579">
    <property type="term" value="P:protein deubiquitination"/>
    <property type="evidence" value="ECO:0007669"/>
    <property type="project" value="InterPro"/>
</dbReference>
<feature type="region of interest" description="Disordered" evidence="7">
    <location>
        <begin position="1"/>
        <end position="72"/>
    </location>
</feature>
<feature type="region of interest" description="Disordered" evidence="7">
    <location>
        <begin position="192"/>
        <end position="262"/>
    </location>
</feature>
<feature type="region of interest" description="Disordered" evidence="7">
    <location>
        <begin position="308"/>
        <end position="342"/>
    </location>
</feature>
<keyword evidence="4 6" id="KW-0378">Hydrolase</keyword>
<evidence type="ECO:0000313" key="10">
    <source>
        <dbReference type="Proteomes" id="UP000031516"/>
    </source>
</evidence>
<comment type="catalytic activity">
    <reaction evidence="1 6">
        <text>Thiol-dependent hydrolysis of ester, thioester, amide, peptide and isopeptide bonds formed by the C-terminal Gly of ubiquitin (a 76-residue protein attached to proteins as an intracellular targeting signal).</text>
        <dbReference type="EC" id="3.4.19.12"/>
    </reaction>
</comment>
<evidence type="ECO:0000256" key="2">
    <source>
        <dbReference type="ARBA" id="ARBA00009085"/>
    </source>
</evidence>
<comment type="caution">
    <text evidence="9">The sequence shown here is derived from an EMBL/GenBank/DDBJ whole genome shotgun (WGS) entry which is preliminary data.</text>
</comment>
<dbReference type="InterPro" id="IPR018200">
    <property type="entry name" value="USP_CS"/>
</dbReference>
<feature type="compositionally biased region" description="Polar residues" evidence="7">
    <location>
        <begin position="249"/>
        <end position="262"/>
    </location>
</feature>
<feature type="compositionally biased region" description="Polar residues" evidence="7">
    <location>
        <begin position="308"/>
        <end position="318"/>
    </location>
</feature>
<evidence type="ECO:0000256" key="4">
    <source>
        <dbReference type="ARBA" id="ARBA00022801"/>
    </source>
</evidence>
<dbReference type="Gene3D" id="3.90.70.10">
    <property type="entry name" value="Cysteine proteinases"/>
    <property type="match status" value="2"/>
</dbReference>
<evidence type="ECO:0000256" key="5">
    <source>
        <dbReference type="ARBA" id="ARBA00022807"/>
    </source>
</evidence>
<feature type="compositionally biased region" description="Low complexity" evidence="7">
    <location>
        <begin position="319"/>
        <end position="331"/>
    </location>
</feature>
<accession>A0A0A8LA64</accession>
<keyword evidence="5 6" id="KW-0788">Thiol protease</keyword>
<dbReference type="SUPFAM" id="SSF54001">
    <property type="entry name" value="Cysteine proteinases"/>
    <property type="match status" value="1"/>
</dbReference>
<dbReference type="InterPro" id="IPR050164">
    <property type="entry name" value="Peptidase_C19"/>
</dbReference>
<dbReference type="OrthoDB" id="27652at2759"/>
<feature type="compositionally biased region" description="Polar residues" evidence="7">
    <location>
        <begin position="231"/>
        <end position="241"/>
    </location>
</feature>
<keyword evidence="6" id="KW-0833">Ubl conjugation pathway</keyword>
<dbReference type="EC" id="3.4.19.12" evidence="6"/>
<sequence length="715" mass="78897">MSSFKKWLGFQQSSSRKGSSSDKRSSSHSSSEIANPTSPAAVDESKKSRVPSEANSNGDSNKNVTEHSTVPITITTTNGSNIMSDFNGNSLHEEVFDYSGSYSSLDPLSNDLPYGIGAFKVFGYENFGNTCYCNSVLQCLYNLTEFRTEILKYPSRDERLRRRRKSSVVGAKPRVFTEASFGSQCASQASIGKHANGSHSPGGSNSLLVCGDGVPSSDSSRRGSLKFFKNPSDNNLPNSHTAGAKLKSAPNSASSLTPSNLAASDSSILSHDKLLRPVQTVVMPSDPLSEKLHENFAKIIVGRTQGTSFQPCNTEAQGSSNSSSPINSVVPQASSQQPYNTPSIEQRKKAALVKGPVINVDTSLADYLPKGAKPTLYSGLKDIFECIAENESTIGVVSPSNFVNILKQENVLFSSSMHQDAHEFLNYLLNELSDTLKKELDINDSEDQSSPTFIERLFKGSLFNSTKCFTCDTVTARDEPFLDFPVEIQEDEEIKIQDILSNYKHRELLTGANKFYCDKCCGLQEAERIVGLKSLPKNLAIHLKRFKYSEVRNCNAKLFNRIHYPLNLKVCSSFDNAVCKEYELNGIVIHMGGGPHHGHYVAICKNDLFGWLLFDDETVESINEDTVLKFIGDAHELTTAYVLIYKEANPSKSEPANFEKNIEHLLKENDHYRRKSSVNTNESALEGVPEEGTNEDSRRLKTKSKLFSFKRGTKV</sequence>
<feature type="compositionally biased region" description="Polar residues" evidence="7">
    <location>
        <begin position="197"/>
        <end position="207"/>
    </location>
</feature>
<dbReference type="GO" id="GO:0006508">
    <property type="term" value="P:proteolysis"/>
    <property type="evidence" value="ECO:0007669"/>
    <property type="project" value="UniProtKB-KW"/>
</dbReference>
<feature type="compositionally biased region" description="Polar residues" evidence="7">
    <location>
        <begin position="332"/>
        <end position="342"/>
    </location>
</feature>
<name>A0A0A8LA64_9SACH</name>
<keyword evidence="10" id="KW-1185">Reference proteome</keyword>
<gene>
    <name evidence="9" type="ORF">KLDO_g3266</name>
</gene>
<dbReference type="InterPro" id="IPR038765">
    <property type="entry name" value="Papain-like_cys_pep_sf"/>
</dbReference>
<evidence type="ECO:0000256" key="6">
    <source>
        <dbReference type="RuleBase" id="RU366025"/>
    </source>
</evidence>
<evidence type="ECO:0000313" key="9">
    <source>
        <dbReference type="EMBL" id="CDO95018.1"/>
    </source>
</evidence>
<feature type="domain" description="USP" evidence="8">
    <location>
        <begin position="122"/>
        <end position="648"/>
    </location>
</feature>
<dbReference type="PROSITE" id="PS00972">
    <property type="entry name" value="USP_1"/>
    <property type="match status" value="1"/>
</dbReference>
<comment type="similarity">
    <text evidence="2 6">Belongs to the peptidase C19 family.</text>
</comment>
<dbReference type="AlphaFoldDB" id="A0A0A8LA64"/>